<organism evidence="5 6">
    <name type="scientific">Niastella populi</name>
    <dbReference type="NCBI Taxonomy" id="550983"/>
    <lineage>
        <taxon>Bacteria</taxon>
        <taxon>Pseudomonadati</taxon>
        <taxon>Bacteroidota</taxon>
        <taxon>Chitinophagia</taxon>
        <taxon>Chitinophagales</taxon>
        <taxon>Chitinophagaceae</taxon>
        <taxon>Niastella</taxon>
    </lineage>
</organism>
<comment type="caution">
    <text evidence="5">The sequence shown here is derived from an EMBL/GenBank/DDBJ whole genome shotgun (WGS) entry which is preliminary data.</text>
</comment>
<dbReference type="PANTHER" id="PTHR43547">
    <property type="entry name" value="TWO-COMPONENT HISTIDINE KINASE"/>
    <property type="match status" value="1"/>
</dbReference>
<accession>A0A1V9GDE4</accession>
<evidence type="ECO:0000259" key="4">
    <source>
        <dbReference type="Pfam" id="PF00512"/>
    </source>
</evidence>
<dbReference type="GO" id="GO:0000155">
    <property type="term" value="F:phosphorelay sensor kinase activity"/>
    <property type="evidence" value="ECO:0007669"/>
    <property type="project" value="InterPro"/>
</dbReference>
<dbReference type="InterPro" id="IPR035965">
    <property type="entry name" value="PAS-like_dom_sf"/>
</dbReference>
<dbReference type="SUPFAM" id="SSF55785">
    <property type="entry name" value="PYP-like sensor domain (PAS domain)"/>
    <property type="match status" value="1"/>
</dbReference>
<dbReference type="AlphaFoldDB" id="A0A1V9GDE4"/>
<dbReference type="EMBL" id="LWBP01000001">
    <property type="protein sequence ID" value="OQP68562.1"/>
    <property type="molecule type" value="Genomic_DNA"/>
</dbReference>
<evidence type="ECO:0000256" key="3">
    <source>
        <dbReference type="ARBA" id="ARBA00022553"/>
    </source>
</evidence>
<dbReference type="SUPFAM" id="SSF47384">
    <property type="entry name" value="Homodimeric domain of signal transducing histidine kinase"/>
    <property type="match status" value="1"/>
</dbReference>
<dbReference type="EC" id="2.7.13.3" evidence="2"/>
<name>A0A1V9GDE4_9BACT</name>
<protein>
    <recommendedName>
        <fullName evidence="2">histidine kinase</fullName>
        <ecNumber evidence="2">2.7.13.3</ecNumber>
    </recommendedName>
</protein>
<dbReference type="Proteomes" id="UP000192276">
    <property type="component" value="Unassembled WGS sequence"/>
</dbReference>
<proteinExistence type="predicted"/>
<keyword evidence="6" id="KW-1185">Reference proteome</keyword>
<dbReference type="InterPro" id="IPR003661">
    <property type="entry name" value="HisK_dim/P_dom"/>
</dbReference>
<dbReference type="CDD" id="cd00082">
    <property type="entry name" value="HisKA"/>
    <property type="match status" value="1"/>
</dbReference>
<keyword evidence="3" id="KW-0597">Phosphoprotein</keyword>
<evidence type="ECO:0000256" key="1">
    <source>
        <dbReference type="ARBA" id="ARBA00000085"/>
    </source>
</evidence>
<dbReference type="SUPFAM" id="SSF55781">
    <property type="entry name" value="GAF domain-like"/>
    <property type="match status" value="1"/>
</dbReference>
<reference evidence="6" key="1">
    <citation type="submission" date="2016-04" db="EMBL/GenBank/DDBJ databases">
        <authorList>
            <person name="Chen L."/>
            <person name="Zhuang W."/>
            <person name="Wang G."/>
        </authorList>
    </citation>
    <scope>NUCLEOTIDE SEQUENCE [LARGE SCALE GENOMIC DNA]</scope>
    <source>
        <strain evidence="6">208</strain>
    </source>
</reference>
<dbReference type="Gene3D" id="1.10.287.130">
    <property type="match status" value="1"/>
</dbReference>
<feature type="domain" description="Signal transduction histidine kinase dimerisation/phosphoacceptor" evidence="4">
    <location>
        <begin position="350"/>
        <end position="389"/>
    </location>
</feature>
<evidence type="ECO:0000256" key="2">
    <source>
        <dbReference type="ARBA" id="ARBA00012438"/>
    </source>
</evidence>
<dbReference type="STRING" id="550983.A4R26_01810"/>
<dbReference type="InterPro" id="IPR036097">
    <property type="entry name" value="HisK_dim/P_sf"/>
</dbReference>
<dbReference type="Pfam" id="PF00512">
    <property type="entry name" value="HisKA"/>
    <property type="match status" value="1"/>
</dbReference>
<comment type="catalytic activity">
    <reaction evidence="1">
        <text>ATP + protein L-histidine = ADP + protein N-phospho-L-histidine.</text>
        <dbReference type="EC" id="2.7.13.3"/>
    </reaction>
</comment>
<evidence type="ECO:0000313" key="6">
    <source>
        <dbReference type="Proteomes" id="UP000192276"/>
    </source>
</evidence>
<dbReference type="RefSeq" id="WP_242674796.1">
    <property type="nucleotide sequence ID" value="NZ_LWBP01000001.1"/>
</dbReference>
<sequence length="451" mass="50704">MNKNFAISSRLDFLSGGGEMGERIRNFDWSKTPLGDPETWEQSLKTCVRIILTSAQPMFVWWGPSLNAIYNDSYAQIMGKKHPAGVGARAQDIWFEIWDQLVSKIKSVERNEGTYDESFFFIMERKGYQEEVYVSFSYSPAPGDDGKVKGIFCVCSENTERVINERRLQTLRDLGSIAFDEKSLNSIYRYVAEALGKNNKDFPFAIIYDIERNGCNAVAAAATGTNGNQYVLPEVIDLQNPTDITSDFVQAFRTNKVIVSGITKPQDDIPKGAWRKAASQFIYIPVGAAGSNHPYAILFAALNPYRQFDEGYLQFCELVGERVSLEINKMLTLEEERKRAAALEEIDKAKTVFFSNISHEFRTPLTLILSPLEELINQQHGSLNATDKQCRNGAPQCIAFAQTGEYPARFQPYRIGPAPGKLCAYRYCFIHKKAGRQFRIGDGESGAAVDR</sequence>
<dbReference type="PANTHER" id="PTHR43547:SF2">
    <property type="entry name" value="HYBRID SIGNAL TRANSDUCTION HISTIDINE KINASE C"/>
    <property type="match status" value="1"/>
</dbReference>
<dbReference type="Gene3D" id="3.30.450.20">
    <property type="entry name" value="PAS domain"/>
    <property type="match status" value="1"/>
</dbReference>
<evidence type="ECO:0000313" key="5">
    <source>
        <dbReference type="EMBL" id="OQP68562.1"/>
    </source>
</evidence>
<gene>
    <name evidence="5" type="ORF">A4R26_01810</name>
</gene>